<accession>A0A515DBC9</accession>
<dbReference type="AlphaFoldDB" id="A0A515DBC9"/>
<gene>
    <name evidence="1" type="ORF">EUB48_10770</name>
</gene>
<sequence>MISIDKFSTTLLEEAKRFLEKATETTDQTSATAYCHASLLLGFSSLEAHMNALADELGMREGLDTLEKSILQEKDFILRKGAFELKKELKMYRLEDRLLFLFARFSNGVEPTTHIWWGELKGGMDLRNRLVHPKDPLQLTPAETAKAMTAIIECLNALFMAIFKRPHPSYNRKLDSMLTF</sequence>
<dbReference type="Proteomes" id="UP000316798">
    <property type="component" value="Chromosome"/>
</dbReference>
<evidence type="ECO:0000313" key="1">
    <source>
        <dbReference type="EMBL" id="QDL37699.1"/>
    </source>
</evidence>
<evidence type="ECO:0000313" key="2">
    <source>
        <dbReference type="Proteomes" id="UP000316798"/>
    </source>
</evidence>
<proteinExistence type="predicted"/>
<keyword evidence="2" id="KW-1185">Reference proteome</keyword>
<dbReference type="KEGG" id="rhf:EUB48_10770"/>
<name>A0A515DBC9_9BURK</name>
<dbReference type="RefSeq" id="WP_142819026.1">
    <property type="nucleotide sequence ID" value="NZ_CP035503.1"/>
</dbReference>
<organism evidence="1 2">
    <name type="scientific">Rhodoferax sediminis</name>
    <dbReference type="NCBI Taxonomy" id="2509614"/>
    <lineage>
        <taxon>Bacteria</taxon>
        <taxon>Pseudomonadati</taxon>
        <taxon>Pseudomonadota</taxon>
        <taxon>Betaproteobacteria</taxon>
        <taxon>Burkholderiales</taxon>
        <taxon>Comamonadaceae</taxon>
        <taxon>Rhodoferax</taxon>
    </lineage>
</organism>
<protein>
    <recommendedName>
        <fullName evidence="3">RiboL-PSP-HEPN domain-containing protein</fullName>
    </recommendedName>
</protein>
<dbReference type="OrthoDB" id="9255876at2"/>
<evidence type="ECO:0008006" key="3">
    <source>
        <dbReference type="Google" id="ProtNLM"/>
    </source>
</evidence>
<dbReference type="EMBL" id="CP035503">
    <property type="protein sequence ID" value="QDL37699.1"/>
    <property type="molecule type" value="Genomic_DNA"/>
</dbReference>
<reference evidence="1 2" key="1">
    <citation type="submission" date="2019-01" db="EMBL/GenBank/DDBJ databases">
        <title>Genomic insights into a novel species Rhodoferax sp.</title>
        <authorList>
            <person name="Jin L."/>
        </authorList>
    </citation>
    <scope>NUCLEOTIDE SEQUENCE [LARGE SCALE GENOMIC DNA]</scope>
    <source>
        <strain evidence="1 2">CHu59-6-5</strain>
    </source>
</reference>